<sequence>MGAGDTYQVAPGNFSFQVFVTTGGVRDLIANVQLNRSRFNASASIDAVDSLLTNVPEGDFTLTSGQTLGAFVRA</sequence>
<comment type="caution">
    <text evidence="1">The sequence shown here is derived from an EMBL/GenBank/DDBJ whole genome shotgun (WGS) entry which is preliminary data.</text>
</comment>
<reference evidence="1 2" key="1">
    <citation type="submission" date="2016-11" db="EMBL/GenBank/DDBJ databases">
        <title>Draft Genome Sequences of Nine Cyanobacterial Strains from Diverse Habitats.</title>
        <authorList>
            <person name="Zhu T."/>
            <person name="Hou S."/>
            <person name="Lu X."/>
            <person name="Hess W.R."/>
        </authorList>
    </citation>
    <scope>NUCLEOTIDE SEQUENCE [LARGE SCALE GENOMIC DNA]</scope>
    <source>
        <strain evidence="1 2">NIES-593</strain>
    </source>
</reference>
<protein>
    <submittedName>
        <fullName evidence="1">Uncharacterized protein</fullName>
    </submittedName>
</protein>
<accession>A0A1U7H6Z3</accession>
<name>A0A1U7H6Z3_9CYAN</name>
<proteinExistence type="predicted"/>
<dbReference type="AlphaFoldDB" id="A0A1U7H6Z3"/>
<dbReference type="EMBL" id="MRCB01000061">
    <property type="protein sequence ID" value="OKH17637.1"/>
    <property type="molecule type" value="Genomic_DNA"/>
</dbReference>
<dbReference type="OrthoDB" id="508818at2"/>
<evidence type="ECO:0000313" key="1">
    <source>
        <dbReference type="EMBL" id="OKH17637.1"/>
    </source>
</evidence>
<evidence type="ECO:0000313" key="2">
    <source>
        <dbReference type="Proteomes" id="UP000186868"/>
    </source>
</evidence>
<gene>
    <name evidence="1" type="ORF">NIES593_22935</name>
</gene>
<dbReference type="RefSeq" id="WP_073601776.1">
    <property type="nucleotide sequence ID" value="NZ_MRCB01000061.1"/>
</dbReference>
<keyword evidence="2" id="KW-1185">Reference proteome</keyword>
<organism evidence="1 2">
    <name type="scientific">Hydrococcus rivularis NIES-593</name>
    <dbReference type="NCBI Taxonomy" id="1921803"/>
    <lineage>
        <taxon>Bacteria</taxon>
        <taxon>Bacillati</taxon>
        <taxon>Cyanobacteriota</taxon>
        <taxon>Cyanophyceae</taxon>
        <taxon>Pleurocapsales</taxon>
        <taxon>Hydrococcaceae</taxon>
        <taxon>Hydrococcus</taxon>
    </lineage>
</organism>
<dbReference type="Proteomes" id="UP000186868">
    <property type="component" value="Unassembled WGS sequence"/>
</dbReference>